<dbReference type="EnsemblMetazoa" id="G30743.1">
    <property type="protein sequence ID" value="G30743.1:cds"/>
    <property type="gene ID" value="G30743"/>
</dbReference>
<dbReference type="Gene3D" id="2.10.110.10">
    <property type="entry name" value="Cysteine Rich Protein"/>
    <property type="match status" value="3"/>
</dbReference>
<dbReference type="PROSITE" id="PS51303">
    <property type="entry name" value="PET"/>
    <property type="match status" value="1"/>
</dbReference>
<dbReference type="AlphaFoldDB" id="A0A8W8M603"/>
<dbReference type="PANTHER" id="PTHR24211">
    <property type="entry name" value="LIM DOMAIN-CONTAINING PROTEIN"/>
    <property type="match status" value="1"/>
</dbReference>
<proteinExistence type="predicted"/>
<evidence type="ECO:0000256" key="4">
    <source>
        <dbReference type="ARBA" id="ARBA00023038"/>
    </source>
</evidence>
<dbReference type="InterPro" id="IPR010442">
    <property type="entry name" value="PET_domain"/>
</dbReference>
<dbReference type="EnsemblMetazoa" id="G30743.7">
    <property type="protein sequence ID" value="G30743.7:cds"/>
    <property type="gene ID" value="G30743"/>
</dbReference>
<keyword evidence="3 5" id="KW-0862">Zinc</keyword>
<dbReference type="Proteomes" id="UP000005408">
    <property type="component" value="Unassembled WGS sequence"/>
</dbReference>
<keyword evidence="1 5" id="KW-0479">Metal-binding</keyword>
<dbReference type="FunFam" id="2.10.110.10:FF:000005">
    <property type="entry name" value="Testin isoform 1"/>
    <property type="match status" value="1"/>
</dbReference>
<accession>A0A8W8M603</accession>
<evidence type="ECO:0000313" key="8">
    <source>
        <dbReference type="EnsemblMetazoa" id="G30743.5:cds"/>
    </source>
</evidence>
<sequence>MAYGPVPVNRKVEFRIPLIPKYQRCLRCGDDCPGLELHYWRKICKHCRCSREDHDLHGNESDDGQPIGMLLDSIPRPTGSVHVISEQRIPDTQNCVTSITSNNCRVSGSTGTAYVDDPKTLTDIHGSETDIVLSRVIAENIRSQKYISMMPPDKQLFAAQLRRRQLQKQLPLHDLHPKFCSSLTESELVKFHKFCNKRRQRAAGVGQVMEVKEATNFRCHRCIKNITSGGFCVTAAHLGSGTGWHPGCFTCATCNELLVDMIYFCRNEEIYCERHYADTIYPRCAACDEIILAREYTQAEKQTWHVEHFCCWNCDAPLAGQRYIAKDGNPFCMICFDTLYSKSCNTCRRTITADSPGLSHGDFHWHACPHCFSCSGCGGNLINQQFLLKDGQLFCSVDCKQRTMLSWTQNGLQNLHIH</sequence>
<dbReference type="GO" id="GO:0008270">
    <property type="term" value="F:zinc ion binding"/>
    <property type="evidence" value="ECO:0007669"/>
    <property type="project" value="InterPro"/>
</dbReference>
<evidence type="ECO:0000256" key="1">
    <source>
        <dbReference type="ARBA" id="ARBA00022723"/>
    </source>
</evidence>
<evidence type="ECO:0008006" key="10">
    <source>
        <dbReference type="Google" id="ProtNLM"/>
    </source>
</evidence>
<evidence type="ECO:0000256" key="3">
    <source>
        <dbReference type="ARBA" id="ARBA00022833"/>
    </source>
</evidence>
<dbReference type="Pfam" id="PF00412">
    <property type="entry name" value="LIM"/>
    <property type="match status" value="3"/>
</dbReference>
<reference evidence="8" key="1">
    <citation type="submission" date="2022-08" db="UniProtKB">
        <authorList>
            <consortium name="EnsemblMetazoa"/>
        </authorList>
    </citation>
    <scope>IDENTIFICATION</scope>
    <source>
        <strain evidence="8">05x7-T-G4-1.051#20</strain>
    </source>
</reference>
<feature type="domain" description="PET" evidence="7">
    <location>
        <begin position="112"/>
        <end position="216"/>
    </location>
</feature>
<evidence type="ECO:0000256" key="2">
    <source>
        <dbReference type="ARBA" id="ARBA00022737"/>
    </source>
</evidence>
<dbReference type="Pfam" id="PF06297">
    <property type="entry name" value="PET"/>
    <property type="match status" value="1"/>
</dbReference>
<dbReference type="EnsemblMetazoa" id="G30743.5">
    <property type="protein sequence ID" value="G30743.5:cds"/>
    <property type="gene ID" value="G30743"/>
</dbReference>
<name>A0A8W8M603_MAGGI</name>
<feature type="domain" description="LIM zinc-binding" evidence="6">
    <location>
        <begin position="282"/>
        <end position="342"/>
    </location>
</feature>
<evidence type="ECO:0000256" key="5">
    <source>
        <dbReference type="PROSITE-ProRule" id="PRU00125"/>
    </source>
</evidence>
<dbReference type="CDD" id="cd09341">
    <property type="entry name" value="LIM2_Testin_like"/>
    <property type="match status" value="1"/>
</dbReference>
<dbReference type="PANTHER" id="PTHR24211:SF22">
    <property type="entry name" value="TESTIN"/>
    <property type="match status" value="1"/>
</dbReference>
<dbReference type="InterPro" id="IPR001781">
    <property type="entry name" value="Znf_LIM"/>
</dbReference>
<evidence type="ECO:0000313" key="9">
    <source>
        <dbReference type="Proteomes" id="UP000005408"/>
    </source>
</evidence>
<protein>
    <recommendedName>
        <fullName evidence="10">Testin</fullName>
    </recommendedName>
</protein>
<dbReference type="EnsemblMetazoa" id="G30743.8">
    <property type="protein sequence ID" value="G30743.8:cds"/>
    <property type="gene ID" value="G30743"/>
</dbReference>
<dbReference type="InterPro" id="IPR047120">
    <property type="entry name" value="Pk/Esn/Tes"/>
</dbReference>
<keyword evidence="2" id="KW-0677">Repeat</keyword>
<dbReference type="EnsemblMetazoa" id="G30743.2">
    <property type="protein sequence ID" value="G30743.2:cds"/>
    <property type="gene ID" value="G30743"/>
</dbReference>
<evidence type="ECO:0000259" key="7">
    <source>
        <dbReference type="PROSITE" id="PS51303"/>
    </source>
</evidence>
<dbReference type="PROSITE" id="PS00478">
    <property type="entry name" value="LIM_DOMAIN_1"/>
    <property type="match status" value="1"/>
</dbReference>
<dbReference type="SUPFAM" id="SSF57716">
    <property type="entry name" value="Glucocorticoid receptor-like (DNA-binding domain)"/>
    <property type="match status" value="2"/>
</dbReference>
<dbReference type="SMART" id="SM00132">
    <property type="entry name" value="LIM"/>
    <property type="match status" value="3"/>
</dbReference>
<feature type="domain" description="LIM zinc-binding" evidence="6">
    <location>
        <begin position="217"/>
        <end position="281"/>
    </location>
</feature>
<dbReference type="PROSITE" id="PS50023">
    <property type="entry name" value="LIM_DOMAIN_2"/>
    <property type="match status" value="2"/>
</dbReference>
<keyword evidence="9" id="KW-1185">Reference proteome</keyword>
<keyword evidence="4 5" id="KW-0440">LIM domain</keyword>
<evidence type="ECO:0000259" key="6">
    <source>
        <dbReference type="PROSITE" id="PS50023"/>
    </source>
</evidence>
<organism evidence="8 9">
    <name type="scientific">Magallana gigas</name>
    <name type="common">Pacific oyster</name>
    <name type="synonym">Crassostrea gigas</name>
    <dbReference type="NCBI Taxonomy" id="29159"/>
    <lineage>
        <taxon>Eukaryota</taxon>
        <taxon>Metazoa</taxon>
        <taxon>Spiralia</taxon>
        <taxon>Lophotrochozoa</taxon>
        <taxon>Mollusca</taxon>
        <taxon>Bivalvia</taxon>
        <taxon>Autobranchia</taxon>
        <taxon>Pteriomorphia</taxon>
        <taxon>Ostreida</taxon>
        <taxon>Ostreoidea</taxon>
        <taxon>Ostreidae</taxon>
        <taxon>Magallana</taxon>
    </lineage>
</organism>